<evidence type="ECO:0000313" key="2">
    <source>
        <dbReference type="EMBL" id="AMD93905.1"/>
    </source>
</evidence>
<gene>
    <name evidence="2" type="ORF">AXF15_12890</name>
</gene>
<dbReference type="InterPro" id="IPR002575">
    <property type="entry name" value="Aminoglycoside_PTrfase"/>
</dbReference>
<dbReference type="SUPFAM" id="SSF56112">
    <property type="entry name" value="Protein kinase-like (PK-like)"/>
    <property type="match status" value="1"/>
</dbReference>
<dbReference type="AlphaFoldDB" id="A0A120KNE4"/>
<evidence type="ECO:0000259" key="1">
    <source>
        <dbReference type="Pfam" id="PF01636"/>
    </source>
</evidence>
<accession>A0A120KNE4</accession>
<keyword evidence="3" id="KW-1185">Reference proteome</keyword>
<dbReference type="Proteomes" id="UP000063964">
    <property type="component" value="Chromosome"/>
</dbReference>
<name>A0A120KNE4_9BACT</name>
<dbReference type="STRING" id="888061.AXF15_12890"/>
<dbReference type="KEGG" id="doa:AXF15_12890"/>
<dbReference type="RefSeq" id="WP_066608352.1">
    <property type="nucleotide sequence ID" value="NZ_CP014230.1"/>
</dbReference>
<proteinExistence type="predicted"/>
<organism evidence="2 3">
    <name type="scientific">Desulfomicrobium orale DSM 12838</name>
    <dbReference type="NCBI Taxonomy" id="888061"/>
    <lineage>
        <taxon>Bacteria</taxon>
        <taxon>Pseudomonadati</taxon>
        <taxon>Thermodesulfobacteriota</taxon>
        <taxon>Desulfovibrionia</taxon>
        <taxon>Desulfovibrionales</taxon>
        <taxon>Desulfomicrobiaceae</taxon>
        <taxon>Desulfomicrobium</taxon>
    </lineage>
</organism>
<dbReference type="InterPro" id="IPR011009">
    <property type="entry name" value="Kinase-like_dom_sf"/>
</dbReference>
<dbReference type="EMBL" id="CP014230">
    <property type="protein sequence ID" value="AMD93905.1"/>
    <property type="molecule type" value="Genomic_DNA"/>
</dbReference>
<dbReference type="Pfam" id="PF01636">
    <property type="entry name" value="APH"/>
    <property type="match status" value="1"/>
</dbReference>
<protein>
    <recommendedName>
        <fullName evidence="1">Aminoglycoside phosphotransferase domain-containing protein</fullName>
    </recommendedName>
</protein>
<reference evidence="3" key="1">
    <citation type="submission" date="2016-02" db="EMBL/GenBank/DDBJ databases">
        <authorList>
            <person name="Holder M.E."/>
            <person name="Ajami N.J."/>
            <person name="Petrosino J.F."/>
        </authorList>
    </citation>
    <scope>NUCLEOTIDE SEQUENCE [LARGE SCALE GENOMIC DNA]</scope>
    <source>
        <strain evidence="3">DSM 12838</strain>
    </source>
</reference>
<dbReference type="OrthoDB" id="581471at2"/>
<sequence length="445" mass="48201">MLNGHDLEVIAREPGLPGLSILLDPERALGLLQRLYPEQAILNLSLSYLKYKPHTNCLAGFAAGVGAQKAIRISAKAYPEKEYAKERARCQKGNGAGQGGHEPHFVDGWQLAVWSFPRDRKLPGLAALGEADARRRLLQDLLPAMPELWPAGMETLRYKNERRYVGKLLVGGAARALIKVYEARDFKNACRAARTIGTFAADGGLSVAGPLGISQDERIIISRWLDGRPLRQLLHEARDLSRKPGQLQAVGAALAGFHRESPGSLATAVPENEALSVLAAANATAFLCPALAVRLRRLAAGIGAELLSMPRQHHPIHGDFSSDQVLVDGADDGGIAIVDYDQARIGDPAADLGSFTAQLFYDEAAGALAAGTAAALADVVLKGYLEACGQRETLLRYNLHTAAKLLQLTPQAFRTRHPQWPELMARLVYHAVAFWRNHARHETGT</sequence>
<feature type="domain" description="Aminoglycoside phosphotransferase" evidence="1">
    <location>
        <begin position="171"/>
        <end position="377"/>
    </location>
</feature>
<dbReference type="Gene3D" id="3.90.1200.10">
    <property type="match status" value="1"/>
</dbReference>
<evidence type="ECO:0000313" key="3">
    <source>
        <dbReference type="Proteomes" id="UP000063964"/>
    </source>
</evidence>